<dbReference type="EMBL" id="CAJMWT010009571">
    <property type="protein sequence ID" value="CAE6538967.1"/>
    <property type="molecule type" value="Genomic_DNA"/>
</dbReference>
<evidence type="ECO:0000313" key="2">
    <source>
        <dbReference type="Proteomes" id="UP000663843"/>
    </source>
</evidence>
<gene>
    <name evidence="1" type="ORF">RDB_LOCUS192388</name>
</gene>
<comment type="caution">
    <text evidence="1">The sequence shown here is derived from an EMBL/GenBank/DDBJ whole genome shotgun (WGS) entry which is preliminary data.</text>
</comment>
<dbReference type="InterPro" id="IPR016181">
    <property type="entry name" value="Acyl_CoA_acyltransferase"/>
</dbReference>
<name>A0A8H3DS56_9AGAM</name>
<dbReference type="GO" id="GO:0000123">
    <property type="term" value="C:histone acetyltransferase complex"/>
    <property type="evidence" value="ECO:0007669"/>
    <property type="project" value="TreeGrafter"/>
</dbReference>
<protein>
    <recommendedName>
        <fullName evidence="3">N-acetyltransferase domain-containing protein</fullName>
    </recommendedName>
</protein>
<reference evidence="1" key="1">
    <citation type="submission" date="2021-01" db="EMBL/GenBank/DDBJ databases">
        <authorList>
            <person name="Kaushik A."/>
        </authorList>
    </citation>
    <scope>NUCLEOTIDE SEQUENCE</scope>
    <source>
        <strain evidence="1">AG2-2IIIB</strain>
    </source>
</reference>
<evidence type="ECO:0000313" key="1">
    <source>
        <dbReference type="EMBL" id="CAE6538967.1"/>
    </source>
</evidence>
<dbReference type="Proteomes" id="UP000663843">
    <property type="component" value="Unassembled WGS sequence"/>
</dbReference>
<organism evidence="1 2">
    <name type="scientific">Rhizoctonia solani</name>
    <dbReference type="NCBI Taxonomy" id="456999"/>
    <lineage>
        <taxon>Eukaryota</taxon>
        <taxon>Fungi</taxon>
        <taxon>Dikarya</taxon>
        <taxon>Basidiomycota</taxon>
        <taxon>Agaricomycotina</taxon>
        <taxon>Agaricomycetes</taxon>
        <taxon>Cantharellales</taxon>
        <taxon>Ceratobasidiaceae</taxon>
        <taxon>Rhizoctonia</taxon>
    </lineage>
</organism>
<dbReference type="PANTHER" id="PTHR45750">
    <property type="entry name" value="GH11602P"/>
    <property type="match status" value="1"/>
</dbReference>
<dbReference type="AlphaFoldDB" id="A0A8H3DS56"/>
<dbReference type="InterPro" id="IPR037800">
    <property type="entry name" value="GCN5"/>
</dbReference>
<feature type="non-terminal residue" evidence="1">
    <location>
        <position position="1"/>
    </location>
</feature>
<dbReference type="GO" id="GO:0045944">
    <property type="term" value="P:positive regulation of transcription by RNA polymerase II"/>
    <property type="evidence" value="ECO:0007669"/>
    <property type="project" value="TreeGrafter"/>
</dbReference>
<proteinExistence type="predicted"/>
<dbReference type="SUPFAM" id="SSF55729">
    <property type="entry name" value="Acyl-CoA N-acyltransferases (Nat)"/>
    <property type="match status" value="1"/>
</dbReference>
<evidence type="ECO:0008006" key="3">
    <source>
        <dbReference type="Google" id="ProtNLM"/>
    </source>
</evidence>
<sequence>GFGAHLMNKFKMYIREQMPTIEHFLTYADNFAIGYFKKQGFTKEITLPRSVWMGYIKDYEGGTIMQAIIDKIKAKSKAHVIHPGLAQFKNGTATSVDYRDVPGLKESGWTPEMDEMCVVWFFFTSLSDWLLSLSDLCLCRMCWSSLADTHPSPLARRLAGSRIRWEPCRDFPIAELAKGKDARSMSTEIP</sequence>
<dbReference type="PANTHER" id="PTHR45750:SF3">
    <property type="entry name" value="HISTONE ACETYLTRANSFERASE"/>
    <property type="match status" value="1"/>
</dbReference>
<dbReference type="Gene3D" id="3.40.630.30">
    <property type="match status" value="1"/>
</dbReference>
<dbReference type="GO" id="GO:0010484">
    <property type="term" value="F:histone H3 acetyltransferase activity"/>
    <property type="evidence" value="ECO:0007669"/>
    <property type="project" value="TreeGrafter"/>
</dbReference>
<accession>A0A8H3DS56</accession>